<dbReference type="NCBIfam" id="TIGR00369">
    <property type="entry name" value="unchar_dom_1"/>
    <property type="match status" value="1"/>
</dbReference>
<protein>
    <submittedName>
        <fullName evidence="4">Thioesterase</fullName>
    </submittedName>
</protein>
<sequence length="116" mass="12518">MKVEAQEDGYLKMSMPVTDKVKQPFGYLHGGASLALGETACSLGSAHLIDTSTHIPLGLEMNANHISSVREGVVYAEARILHQGSTTHVWDIHIKNQAGQLISAMRGTIAIKPLKQ</sequence>
<accession>A0A317Z484</accession>
<dbReference type="GO" id="GO:0061522">
    <property type="term" value="F:1,4-dihydroxy-2-naphthoyl-CoA thioesterase activity"/>
    <property type="evidence" value="ECO:0007669"/>
    <property type="project" value="TreeGrafter"/>
</dbReference>
<dbReference type="Pfam" id="PF03061">
    <property type="entry name" value="4HBT"/>
    <property type="match status" value="1"/>
</dbReference>
<dbReference type="Proteomes" id="UP000246351">
    <property type="component" value="Unassembled WGS sequence"/>
</dbReference>
<dbReference type="CDD" id="cd03443">
    <property type="entry name" value="PaaI_thioesterase"/>
    <property type="match status" value="1"/>
</dbReference>
<dbReference type="InterPro" id="IPR003736">
    <property type="entry name" value="PAAI_dom"/>
</dbReference>
<name>A0A317Z484_STAPS</name>
<reference evidence="4 5" key="1">
    <citation type="journal article" date="2018" name="Vet. Microbiol.">
        <title>Clonal diversity and geographic distribution of methicillin-resistant Staphylococcus pseudintermedius from Australian animals: Discovery of novel sequence types.</title>
        <authorList>
            <person name="Worthing K.A."/>
            <person name="Abraham S."/>
            <person name="Coombs G.W."/>
            <person name="Pang S."/>
            <person name="Saputra S."/>
            <person name="Jordan D."/>
            <person name="Trott D.J."/>
            <person name="Norris J.M."/>
        </authorList>
    </citation>
    <scope>NUCLEOTIDE SEQUENCE [LARGE SCALE GENOMIC DNA]</scope>
    <source>
        <strain evidence="4 5">ST71 3</strain>
    </source>
</reference>
<evidence type="ECO:0000313" key="4">
    <source>
        <dbReference type="EMBL" id="PWZ94408.1"/>
    </source>
</evidence>
<dbReference type="STRING" id="937773.SPSINT_0627"/>
<dbReference type="InterPro" id="IPR029069">
    <property type="entry name" value="HotDog_dom_sf"/>
</dbReference>
<dbReference type="GO" id="GO:0005829">
    <property type="term" value="C:cytosol"/>
    <property type="evidence" value="ECO:0007669"/>
    <property type="project" value="TreeGrafter"/>
</dbReference>
<evidence type="ECO:0000256" key="2">
    <source>
        <dbReference type="ARBA" id="ARBA00022801"/>
    </source>
</evidence>
<dbReference type="PANTHER" id="PTHR43240">
    <property type="entry name" value="1,4-DIHYDROXY-2-NAPHTHOYL-COA THIOESTERASE 1"/>
    <property type="match status" value="1"/>
</dbReference>
<comment type="caution">
    <text evidence="4">The sequence shown here is derived from an EMBL/GenBank/DDBJ whole genome shotgun (WGS) entry which is preliminary data.</text>
</comment>
<evidence type="ECO:0000313" key="5">
    <source>
        <dbReference type="Proteomes" id="UP000246351"/>
    </source>
</evidence>
<dbReference type="PANTHER" id="PTHR43240:SF5">
    <property type="entry name" value="1,4-DIHYDROXY-2-NAPHTHOYL-COA THIOESTERASE 1"/>
    <property type="match status" value="1"/>
</dbReference>
<proteinExistence type="inferred from homology"/>
<keyword evidence="2" id="KW-0378">Hydrolase</keyword>
<feature type="domain" description="Thioesterase" evidence="3">
    <location>
        <begin position="25"/>
        <end position="101"/>
    </location>
</feature>
<dbReference type="InterPro" id="IPR006683">
    <property type="entry name" value="Thioestr_dom"/>
</dbReference>
<dbReference type="SUPFAM" id="SSF54637">
    <property type="entry name" value="Thioesterase/thiol ester dehydrase-isomerase"/>
    <property type="match status" value="1"/>
</dbReference>
<evidence type="ECO:0000256" key="1">
    <source>
        <dbReference type="ARBA" id="ARBA00008324"/>
    </source>
</evidence>
<comment type="similarity">
    <text evidence="1">Belongs to the thioesterase PaaI family.</text>
</comment>
<evidence type="ECO:0000259" key="3">
    <source>
        <dbReference type="Pfam" id="PF03061"/>
    </source>
</evidence>
<gene>
    <name evidence="4" type="ORF">DD924_17520</name>
</gene>
<dbReference type="EMBL" id="QEIV01002054">
    <property type="protein sequence ID" value="PWZ94408.1"/>
    <property type="molecule type" value="Genomic_DNA"/>
</dbReference>
<dbReference type="AlphaFoldDB" id="A0A317Z484"/>
<dbReference type="Gene3D" id="3.10.129.10">
    <property type="entry name" value="Hotdog Thioesterase"/>
    <property type="match status" value="1"/>
</dbReference>
<organism evidence="4 5">
    <name type="scientific">Staphylococcus pseudintermedius</name>
    <dbReference type="NCBI Taxonomy" id="283734"/>
    <lineage>
        <taxon>Bacteria</taxon>
        <taxon>Bacillati</taxon>
        <taxon>Bacillota</taxon>
        <taxon>Bacilli</taxon>
        <taxon>Bacillales</taxon>
        <taxon>Staphylococcaceae</taxon>
        <taxon>Staphylococcus</taxon>
        <taxon>Staphylococcus intermedius group</taxon>
    </lineage>
</organism>